<feature type="region of interest" description="Disordered" evidence="1">
    <location>
        <begin position="324"/>
        <end position="344"/>
    </location>
</feature>
<proteinExistence type="predicted"/>
<sequence>MRKSLLRGALVLALVPLVLTACLFGPEKESAPIDPPPQSSGDEEKEQKSKSKEEESAAKEEGEMELYFLTDTGYVVPYSLNIPKVEGIAKEALQYMVKDGPASSMLPKGFSGILPEGTKINGLDIRKGTATIDFSKEFLSYDAALEEKILSAVTWSLTGFDSVQRVDIRVDGRPLQAMPKGKNPAVGLTRNGGINLELSQGVDASSSMPVTLYFLGQTENNDVYYVPVTRMIKRKGNTAEAALQELVKGPQHGSELVTALAETTRVNSVKVEGDTAVADFGKELLQYSDEQEASKDALQTIILSLTENTAAKKVKITVEGESDVDAEGFDKPVTRPDRINPSGL</sequence>
<protein>
    <submittedName>
        <fullName evidence="3">Germination protein M</fullName>
    </submittedName>
</protein>
<evidence type="ECO:0000313" key="3">
    <source>
        <dbReference type="EMBL" id="PTM58220.1"/>
    </source>
</evidence>
<comment type="caution">
    <text evidence="3">The sequence shown here is derived from an EMBL/GenBank/DDBJ whole genome shotgun (WGS) entry which is preliminary data.</text>
</comment>
<evidence type="ECO:0000259" key="2">
    <source>
        <dbReference type="SMART" id="SM00909"/>
    </source>
</evidence>
<accession>A0A2T4Z8N5</accession>
<dbReference type="InterPro" id="IPR019606">
    <property type="entry name" value="GerMN"/>
</dbReference>
<organism evidence="3 4">
    <name type="scientific">Desmospora activa DSM 45169</name>
    <dbReference type="NCBI Taxonomy" id="1121389"/>
    <lineage>
        <taxon>Bacteria</taxon>
        <taxon>Bacillati</taxon>
        <taxon>Bacillota</taxon>
        <taxon>Bacilli</taxon>
        <taxon>Bacillales</taxon>
        <taxon>Thermoactinomycetaceae</taxon>
        <taxon>Desmospora</taxon>
    </lineage>
</organism>
<dbReference type="PROSITE" id="PS51257">
    <property type="entry name" value="PROKAR_LIPOPROTEIN"/>
    <property type="match status" value="1"/>
</dbReference>
<feature type="compositionally biased region" description="Basic and acidic residues" evidence="1">
    <location>
        <begin position="45"/>
        <end position="61"/>
    </location>
</feature>
<name>A0A2T4Z8N5_9BACL</name>
<dbReference type="RefSeq" id="WP_170105134.1">
    <property type="nucleotide sequence ID" value="NZ_PZZP01000001.1"/>
</dbReference>
<feature type="region of interest" description="Disordered" evidence="1">
    <location>
        <begin position="28"/>
        <end position="62"/>
    </location>
</feature>
<dbReference type="SMART" id="SM00909">
    <property type="entry name" value="Germane"/>
    <property type="match status" value="2"/>
</dbReference>
<dbReference type="Proteomes" id="UP000241639">
    <property type="component" value="Unassembled WGS sequence"/>
</dbReference>
<gene>
    <name evidence="3" type="ORF">C8J48_0799</name>
</gene>
<feature type="domain" description="GerMN" evidence="2">
    <location>
        <begin position="89"/>
        <end position="179"/>
    </location>
</feature>
<dbReference type="Pfam" id="PF10646">
    <property type="entry name" value="Germane"/>
    <property type="match status" value="2"/>
</dbReference>
<evidence type="ECO:0000256" key="1">
    <source>
        <dbReference type="SAM" id="MobiDB-lite"/>
    </source>
</evidence>
<evidence type="ECO:0000313" key="4">
    <source>
        <dbReference type="Proteomes" id="UP000241639"/>
    </source>
</evidence>
<keyword evidence="4" id="KW-1185">Reference proteome</keyword>
<dbReference type="EMBL" id="PZZP01000001">
    <property type="protein sequence ID" value="PTM58220.1"/>
    <property type="molecule type" value="Genomic_DNA"/>
</dbReference>
<reference evidence="3 4" key="1">
    <citation type="submission" date="2018-04" db="EMBL/GenBank/DDBJ databases">
        <title>Genomic Encyclopedia of Archaeal and Bacterial Type Strains, Phase II (KMG-II): from individual species to whole genera.</title>
        <authorList>
            <person name="Goeker M."/>
        </authorList>
    </citation>
    <scope>NUCLEOTIDE SEQUENCE [LARGE SCALE GENOMIC DNA]</scope>
    <source>
        <strain evidence="3 4">DSM 45169</strain>
    </source>
</reference>
<feature type="domain" description="GerMN" evidence="2">
    <location>
        <begin position="239"/>
        <end position="327"/>
    </location>
</feature>
<dbReference type="AlphaFoldDB" id="A0A2T4Z8N5"/>
<feature type="compositionally biased region" description="Basic and acidic residues" evidence="1">
    <location>
        <begin position="328"/>
        <end position="338"/>
    </location>
</feature>